<comment type="caution">
    <text evidence="1">The sequence shown here is derived from an EMBL/GenBank/DDBJ whole genome shotgun (WGS) entry which is preliminary data.</text>
</comment>
<keyword evidence="2" id="KW-1185">Reference proteome</keyword>
<dbReference type="EMBL" id="QOVG01000001">
    <property type="protein sequence ID" value="NDK37547.1"/>
    <property type="molecule type" value="Genomic_DNA"/>
</dbReference>
<evidence type="ECO:0000313" key="2">
    <source>
        <dbReference type="Proteomes" id="UP001429354"/>
    </source>
</evidence>
<evidence type="ECO:0000313" key="1">
    <source>
        <dbReference type="EMBL" id="NDK37547.1"/>
    </source>
</evidence>
<gene>
    <name evidence="1" type="ORF">DT603_01635</name>
</gene>
<name>A0ABX0A7N7_9GAMM</name>
<dbReference type="RefSeq" id="WP_162348098.1">
    <property type="nucleotide sequence ID" value="NZ_QOVG01000001.1"/>
</dbReference>
<sequence>MSYPLFSEERVHRLAPGMVLDIAAELVYWKSCYPHRRFFHAHLPFDTYVPTFKFGYDTYLIHHHEQLPELVPMLRRRYTSLHERDQLQWADAMAIVRATWKRMGVATG</sequence>
<dbReference type="Proteomes" id="UP001429354">
    <property type="component" value="Unassembled WGS sequence"/>
</dbReference>
<organism evidence="1 2">
    <name type="scientific">Pseudoxanthomonas gei</name>
    <dbReference type="NCBI Taxonomy" id="1383030"/>
    <lineage>
        <taxon>Bacteria</taxon>
        <taxon>Pseudomonadati</taxon>
        <taxon>Pseudomonadota</taxon>
        <taxon>Gammaproteobacteria</taxon>
        <taxon>Lysobacterales</taxon>
        <taxon>Lysobacteraceae</taxon>
        <taxon>Pseudoxanthomonas</taxon>
    </lineage>
</organism>
<protein>
    <submittedName>
        <fullName evidence="1">Uncharacterized protein</fullName>
    </submittedName>
</protein>
<accession>A0ABX0A7N7</accession>
<reference evidence="1 2" key="1">
    <citation type="submission" date="2018-07" db="EMBL/GenBank/DDBJ databases">
        <title>Whole genome Sequencing of Pseudoxanthomonas gei KCTC 32298 (T).</title>
        <authorList>
            <person name="Kumar S."/>
            <person name="Bansal K."/>
            <person name="Kaur A."/>
            <person name="Patil P."/>
            <person name="Sharma S."/>
            <person name="Patil P.B."/>
        </authorList>
    </citation>
    <scope>NUCLEOTIDE SEQUENCE [LARGE SCALE GENOMIC DNA]</scope>
    <source>
        <strain evidence="1 2">KCTC 32298</strain>
    </source>
</reference>
<proteinExistence type="predicted"/>